<name>A0A1M4X5P6_9THEO</name>
<dbReference type="Proteomes" id="UP000184088">
    <property type="component" value="Unassembled WGS sequence"/>
</dbReference>
<evidence type="ECO:0000313" key="7">
    <source>
        <dbReference type="EMBL" id="SHE88800.1"/>
    </source>
</evidence>
<feature type="transmembrane region" description="Helical" evidence="5">
    <location>
        <begin position="306"/>
        <end position="325"/>
    </location>
</feature>
<evidence type="ECO:0000256" key="5">
    <source>
        <dbReference type="SAM" id="Phobius"/>
    </source>
</evidence>
<sequence>MNKVLTVFKKEIKDAFRDRRTLISSILIPALLIPVLFLLMGNSISGVQKSVKQEGFKVSFQGKNTYLEQFLSRQPYIKIVQSDNPQKMLQDGKIQAIIVVPDDFNSAIEEGKQVDLSILYDQSSSKSSMGLASLTGAIDAFSKSIANERLKSKGIDPQLIYPVVTKVTDIAAKKNGEGAFVLSFIIPLFLMMWPAIGAMISAADSGAGEKERGTLEPLLATQASRTAIAVGKWLAISIASLTGAVAFTIGLIISLQINPMAFGGKIYISILPITIMTILGVLVSLMYSAFMLALSIFARNTKEANTYMSPINIIAMVPAYLTFYTDIKSIPLWQYVIPFYNIVLVLKESLSGTVNIIHLGLAILGACILILLALIVAIKMFNDEKVIFRN</sequence>
<dbReference type="GO" id="GO:0016020">
    <property type="term" value="C:membrane"/>
    <property type="evidence" value="ECO:0007669"/>
    <property type="project" value="UniProtKB-SubCell"/>
</dbReference>
<dbReference type="PANTHER" id="PTHR43471">
    <property type="entry name" value="ABC TRANSPORTER PERMEASE"/>
    <property type="match status" value="1"/>
</dbReference>
<keyword evidence="3 5" id="KW-1133">Transmembrane helix</keyword>
<gene>
    <name evidence="7" type="ORF">SAMN02746089_00955</name>
</gene>
<dbReference type="GO" id="GO:0140359">
    <property type="term" value="F:ABC-type transporter activity"/>
    <property type="evidence" value="ECO:0007669"/>
    <property type="project" value="InterPro"/>
</dbReference>
<evidence type="ECO:0000256" key="4">
    <source>
        <dbReference type="ARBA" id="ARBA00023136"/>
    </source>
</evidence>
<feature type="transmembrane region" description="Helical" evidence="5">
    <location>
        <begin position="233"/>
        <end position="254"/>
    </location>
</feature>
<keyword evidence="8" id="KW-1185">Reference proteome</keyword>
<protein>
    <submittedName>
        <fullName evidence="7">Sodium transport system permease protein</fullName>
    </submittedName>
</protein>
<dbReference type="PANTHER" id="PTHR43471:SF3">
    <property type="entry name" value="ABC TRANSPORTER PERMEASE PROTEIN NATB"/>
    <property type="match status" value="1"/>
</dbReference>
<dbReference type="Pfam" id="PF12698">
    <property type="entry name" value="ABC2_membrane_3"/>
    <property type="match status" value="1"/>
</dbReference>
<evidence type="ECO:0000259" key="6">
    <source>
        <dbReference type="Pfam" id="PF12698"/>
    </source>
</evidence>
<comment type="subcellular location">
    <subcellularLocation>
        <location evidence="1">Membrane</location>
        <topology evidence="1">Multi-pass membrane protein</topology>
    </subcellularLocation>
</comment>
<dbReference type="InterPro" id="IPR013525">
    <property type="entry name" value="ABC2_TM"/>
</dbReference>
<proteinExistence type="predicted"/>
<organism evidence="7 8">
    <name type="scientific">Caldanaerobius fijiensis DSM 17918</name>
    <dbReference type="NCBI Taxonomy" id="1121256"/>
    <lineage>
        <taxon>Bacteria</taxon>
        <taxon>Bacillati</taxon>
        <taxon>Bacillota</taxon>
        <taxon>Clostridia</taxon>
        <taxon>Thermoanaerobacterales</taxon>
        <taxon>Thermoanaerobacteraceae</taxon>
        <taxon>Caldanaerobius</taxon>
    </lineage>
</organism>
<dbReference type="STRING" id="1121256.SAMN02746089_00955"/>
<dbReference type="Gene3D" id="3.40.1710.10">
    <property type="entry name" value="abc type-2 transporter like domain"/>
    <property type="match status" value="1"/>
</dbReference>
<evidence type="ECO:0000256" key="2">
    <source>
        <dbReference type="ARBA" id="ARBA00022692"/>
    </source>
</evidence>
<keyword evidence="2 5" id="KW-0812">Transmembrane</keyword>
<evidence type="ECO:0000313" key="8">
    <source>
        <dbReference type="Proteomes" id="UP000184088"/>
    </source>
</evidence>
<feature type="transmembrane region" description="Helical" evidence="5">
    <location>
        <begin position="179"/>
        <end position="202"/>
    </location>
</feature>
<feature type="transmembrane region" description="Helical" evidence="5">
    <location>
        <begin position="266"/>
        <end position="294"/>
    </location>
</feature>
<dbReference type="OrthoDB" id="5486437at2"/>
<dbReference type="RefSeq" id="WP_073342194.1">
    <property type="nucleotide sequence ID" value="NZ_FQVH01000007.1"/>
</dbReference>
<feature type="transmembrane region" description="Helical" evidence="5">
    <location>
        <begin position="356"/>
        <end position="381"/>
    </location>
</feature>
<keyword evidence="4 5" id="KW-0472">Membrane</keyword>
<reference evidence="7 8" key="1">
    <citation type="submission" date="2016-11" db="EMBL/GenBank/DDBJ databases">
        <authorList>
            <person name="Jaros S."/>
            <person name="Januszkiewicz K."/>
            <person name="Wedrychowicz H."/>
        </authorList>
    </citation>
    <scope>NUCLEOTIDE SEQUENCE [LARGE SCALE GENOMIC DNA]</scope>
    <source>
        <strain evidence="7 8">DSM 17918</strain>
    </source>
</reference>
<dbReference type="AlphaFoldDB" id="A0A1M4X5P6"/>
<evidence type="ECO:0000256" key="1">
    <source>
        <dbReference type="ARBA" id="ARBA00004141"/>
    </source>
</evidence>
<feature type="domain" description="ABC-2 type transporter transmembrane" evidence="6">
    <location>
        <begin position="19"/>
        <end position="376"/>
    </location>
</feature>
<dbReference type="EMBL" id="FQVH01000007">
    <property type="protein sequence ID" value="SHE88800.1"/>
    <property type="molecule type" value="Genomic_DNA"/>
</dbReference>
<evidence type="ECO:0000256" key="3">
    <source>
        <dbReference type="ARBA" id="ARBA00022989"/>
    </source>
</evidence>
<feature type="transmembrane region" description="Helical" evidence="5">
    <location>
        <begin position="21"/>
        <end position="40"/>
    </location>
</feature>
<accession>A0A1M4X5P6</accession>